<feature type="signal peptide" evidence="1">
    <location>
        <begin position="1"/>
        <end position="23"/>
    </location>
</feature>
<proteinExistence type="predicted"/>
<protein>
    <submittedName>
        <fullName evidence="2">DUF2141 domain-containing protein</fullName>
    </submittedName>
</protein>
<dbReference type="Proteomes" id="UP000824927">
    <property type="component" value="Unassembled WGS sequence"/>
</dbReference>
<comment type="caution">
    <text evidence="2">The sequence shown here is derived from an EMBL/GenBank/DDBJ whole genome shotgun (WGS) entry which is preliminary data.</text>
</comment>
<reference evidence="2" key="1">
    <citation type="submission" date="2021-06" db="EMBL/GenBank/DDBJ databases">
        <title>50 bacteria genomes isolated from Dapeng, Shenzhen, China.</title>
        <authorList>
            <person name="Zheng W."/>
            <person name="Yu S."/>
            <person name="Huang Y."/>
        </authorList>
    </citation>
    <scope>NUCLEOTIDE SEQUENCE</scope>
    <source>
        <strain evidence="2">DP4N28-2</strain>
    </source>
</reference>
<feature type="chain" id="PRO_5040494789" evidence="1">
    <location>
        <begin position="24"/>
        <end position="153"/>
    </location>
</feature>
<evidence type="ECO:0000313" key="3">
    <source>
        <dbReference type="Proteomes" id="UP000824927"/>
    </source>
</evidence>
<gene>
    <name evidence="2" type="ORF">KUV31_11935</name>
</gene>
<organism evidence="2 3">
    <name type="scientific">Qipengyuania aquimaris</name>
    <dbReference type="NCBI Taxonomy" id="255984"/>
    <lineage>
        <taxon>Bacteria</taxon>
        <taxon>Pseudomonadati</taxon>
        <taxon>Pseudomonadota</taxon>
        <taxon>Alphaproteobacteria</taxon>
        <taxon>Sphingomonadales</taxon>
        <taxon>Erythrobacteraceae</taxon>
        <taxon>Qipengyuania</taxon>
    </lineage>
</organism>
<name>A0A9Q3S2M9_9SPHN</name>
<dbReference type="RefSeq" id="WP_222405692.1">
    <property type="nucleotide sequence ID" value="NZ_JAHVKP010000001.1"/>
</dbReference>
<dbReference type="AlphaFoldDB" id="A0A9Q3S2M9"/>
<evidence type="ECO:0000256" key="1">
    <source>
        <dbReference type="SAM" id="SignalP"/>
    </source>
</evidence>
<dbReference type="EMBL" id="JAHVKP010000001">
    <property type="protein sequence ID" value="MBY6219049.1"/>
    <property type="molecule type" value="Genomic_DNA"/>
</dbReference>
<evidence type="ECO:0000313" key="2">
    <source>
        <dbReference type="EMBL" id="MBY6219049.1"/>
    </source>
</evidence>
<keyword evidence="1" id="KW-0732">Signal</keyword>
<dbReference type="Pfam" id="PF09912">
    <property type="entry name" value="DUF2141"/>
    <property type="match status" value="1"/>
</dbReference>
<accession>A0A9Q3S2M9</accession>
<sequence>MRAAALPAIALALGAGAPAPAPAKALAEGASITVTITNLRNADGVVRACMTTQEKTFPRCRGVAGAHAATVAARDGTVTLTFDGVKPGHYAIALLHDENENGKADRALGMMPKEGFGFSRDAKVRMGPPKFSDAVFEMGTQDQSLTIKMRYML</sequence>
<dbReference type="InterPro" id="IPR018673">
    <property type="entry name" value="DUF2141"/>
</dbReference>